<dbReference type="PROSITE" id="PS51257">
    <property type="entry name" value="PROKAR_LIPOPROTEIN"/>
    <property type="match status" value="1"/>
</dbReference>
<evidence type="ECO:0000256" key="4">
    <source>
        <dbReference type="ARBA" id="ARBA00022984"/>
    </source>
</evidence>
<keyword evidence="5 6" id="KW-0961">Cell wall biogenesis/degradation</keyword>
<evidence type="ECO:0000256" key="7">
    <source>
        <dbReference type="SAM" id="MobiDB-lite"/>
    </source>
</evidence>
<dbReference type="PROSITE" id="PS51318">
    <property type="entry name" value="TAT"/>
    <property type="match status" value="1"/>
</dbReference>
<feature type="active site" description="Proton donor/acceptor" evidence="6">
    <location>
        <position position="259"/>
    </location>
</feature>
<feature type="region of interest" description="Disordered" evidence="7">
    <location>
        <begin position="192"/>
        <end position="211"/>
    </location>
</feature>
<proteinExistence type="predicted"/>
<dbReference type="InterPro" id="IPR006311">
    <property type="entry name" value="TAT_signal"/>
</dbReference>
<evidence type="ECO:0000256" key="3">
    <source>
        <dbReference type="ARBA" id="ARBA00022960"/>
    </source>
</evidence>
<feature type="chain" id="PRO_5045841410" evidence="8">
    <location>
        <begin position="27"/>
        <end position="296"/>
    </location>
</feature>
<comment type="pathway">
    <text evidence="1 6">Cell wall biogenesis; peptidoglycan biosynthesis.</text>
</comment>
<sequence length="296" mass="29820">MTLDRRAALRCLGLTVGAALVAGASACSTTSTDPRPSHPTSPAQGQSPPSPTPSPSPEASTAPAGPPTEDLPVAVHDAVIGALLPGPDAVASHAGLLEHDLVLYAARDGEPVAVLPGRNFLRGPTVVAAVTTTGDWTLVLTPARQTLPSAAGASGAPAQTAAWARTDELPTMQPATASVTVRVAEQSMTITTAQGSHRHEVGVGQDSTPTPTGVSGYLQARYVDPAQALAPGAIQLTSLHATAADEPYTGTDGGLIAIHANPDPRGRVSHGCIRVRPGAIAQLDALPLGTPIVVLP</sequence>
<keyword evidence="3 6" id="KW-0133">Cell shape</keyword>
<dbReference type="PROSITE" id="PS52029">
    <property type="entry name" value="LD_TPASE"/>
    <property type="match status" value="1"/>
</dbReference>
<keyword evidence="8" id="KW-0732">Signal</keyword>
<dbReference type="Proteomes" id="UP001236404">
    <property type="component" value="Unassembled WGS sequence"/>
</dbReference>
<evidence type="ECO:0000256" key="8">
    <source>
        <dbReference type="SAM" id="SignalP"/>
    </source>
</evidence>
<evidence type="ECO:0000259" key="9">
    <source>
        <dbReference type="PROSITE" id="PS52029"/>
    </source>
</evidence>
<keyword evidence="4 6" id="KW-0573">Peptidoglycan synthesis</keyword>
<dbReference type="SUPFAM" id="SSF141523">
    <property type="entry name" value="L,D-transpeptidase catalytic domain-like"/>
    <property type="match status" value="1"/>
</dbReference>
<dbReference type="EMBL" id="JAUCMN010000007">
    <property type="protein sequence ID" value="MDM7892363.1"/>
    <property type="molecule type" value="Genomic_DNA"/>
</dbReference>
<keyword evidence="11" id="KW-1185">Reference proteome</keyword>
<organism evidence="10 11">
    <name type="scientific">Curtobacterium caseinilyticum</name>
    <dbReference type="NCBI Taxonomy" id="3055137"/>
    <lineage>
        <taxon>Bacteria</taxon>
        <taxon>Bacillati</taxon>
        <taxon>Actinomycetota</taxon>
        <taxon>Actinomycetes</taxon>
        <taxon>Micrococcales</taxon>
        <taxon>Microbacteriaceae</taxon>
        <taxon>Curtobacterium</taxon>
    </lineage>
</organism>
<evidence type="ECO:0000313" key="11">
    <source>
        <dbReference type="Proteomes" id="UP001236404"/>
    </source>
</evidence>
<dbReference type="Pfam" id="PF03734">
    <property type="entry name" value="YkuD"/>
    <property type="match status" value="1"/>
</dbReference>
<gene>
    <name evidence="10" type="ORF">QUG93_11760</name>
</gene>
<dbReference type="InterPro" id="IPR038063">
    <property type="entry name" value="Transpep_catalytic_dom"/>
</dbReference>
<dbReference type="CDD" id="cd16913">
    <property type="entry name" value="YkuD_like"/>
    <property type="match status" value="1"/>
</dbReference>
<feature type="region of interest" description="Disordered" evidence="7">
    <location>
        <begin position="27"/>
        <end position="71"/>
    </location>
</feature>
<evidence type="ECO:0000256" key="5">
    <source>
        <dbReference type="ARBA" id="ARBA00023316"/>
    </source>
</evidence>
<protein>
    <submittedName>
        <fullName evidence="10">L,D-transpeptidase</fullName>
        <ecNumber evidence="10">2.-.-.-</ecNumber>
    </submittedName>
</protein>
<comment type="caution">
    <text evidence="10">The sequence shown here is derived from an EMBL/GenBank/DDBJ whole genome shotgun (WGS) entry which is preliminary data.</text>
</comment>
<reference evidence="10 11" key="1">
    <citation type="submission" date="2023-06" db="EMBL/GenBank/DDBJ databases">
        <authorList>
            <person name="Feng G."/>
            <person name="Li J."/>
            <person name="Zhu H."/>
        </authorList>
    </citation>
    <scope>NUCLEOTIDE SEQUENCE [LARGE SCALE GENOMIC DNA]</scope>
    <source>
        <strain evidence="10 11">RHCKG28</strain>
    </source>
</reference>
<feature type="domain" description="L,D-TPase catalytic" evidence="9">
    <location>
        <begin position="177"/>
        <end position="295"/>
    </location>
</feature>
<evidence type="ECO:0000256" key="1">
    <source>
        <dbReference type="ARBA" id="ARBA00004752"/>
    </source>
</evidence>
<dbReference type="InterPro" id="IPR005490">
    <property type="entry name" value="LD_TPept_cat_dom"/>
</dbReference>
<keyword evidence="2 10" id="KW-0808">Transferase</keyword>
<feature type="active site" description="Nucleophile" evidence="6">
    <location>
        <position position="272"/>
    </location>
</feature>
<dbReference type="Gene3D" id="2.40.440.10">
    <property type="entry name" value="L,D-transpeptidase catalytic domain-like"/>
    <property type="match status" value="1"/>
</dbReference>
<evidence type="ECO:0000313" key="10">
    <source>
        <dbReference type="EMBL" id="MDM7892363.1"/>
    </source>
</evidence>
<accession>A0ABT7TRY2</accession>
<evidence type="ECO:0000256" key="6">
    <source>
        <dbReference type="PROSITE-ProRule" id="PRU01373"/>
    </source>
</evidence>
<evidence type="ECO:0000256" key="2">
    <source>
        <dbReference type="ARBA" id="ARBA00022679"/>
    </source>
</evidence>
<dbReference type="RefSeq" id="WP_289474068.1">
    <property type="nucleotide sequence ID" value="NZ_JAUCMN010000007.1"/>
</dbReference>
<feature type="signal peptide" evidence="8">
    <location>
        <begin position="1"/>
        <end position="26"/>
    </location>
</feature>
<name>A0ABT7TRY2_9MICO</name>
<dbReference type="EC" id="2.-.-.-" evidence="10"/>
<dbReference type="GO" id="GO:0016740">
    <property type="term" value="F:transferase activity"/>
    <property type="evidence" value="ECO:0007669"/>
    <property type="project" value="UniProtKB-KW"/>
</dbReference>